<gene>
    <name evidence="2" type="ORF">IW261DRAFT_1568709</name>
</gene>
<organism evidence="2 3">
    <name type="scientific">Armillaria novae-zelandiae</name>
    <dbReference type="NCBI Taxonomy" id="153914"/>
    <lineage>
        <taxon>Eukaryota</taxon>
        <taxon>Fungi</taxon>
        <taxon>Dikarya</taxon>
        <taxon>Basidiomycota</taxon>
        <taxon>Agaricomycotina</taxon>
        <taxon>Agaricomycetes</taxon>
        <taxon>Agaricomycetidae</taxon>
        <taxon>Agaricales</taxon>
        <taxon>Marasmiineae</taxon>
        <taxon>Physalacriaceae</taxon>
        <taxon>Armillaria</taxon>
    </lineage>
</organism>
<keyword evidence="3" id="KW-1185">Reference proteome</keyword>
<sequence length="321" mass="34207">MPKRSTIPFIPTSPSFSSFSHLVVVRNDVYDCIVATENVFGGSPAVSLWMLISGLVTTSRTSVNINFLQQRAHSDSRRPSSDVHAGTGQAGTMCGPRSTTMVVEVARDVEGSIGMGLQVCNLASFMFSQLIVPSDDRSLTSLHALTGVQARGSAVIDSLTFGGKDITGNEEAVILLCGDLRTGCGDGRRRHQAIDSCHRYDQWPYNGVRAYVHSGNDTRRTGPMMSEIVRECRQESHGCMHLGESALCGDGVTEASRCGAPGGKERIGGLRGWDHVRRDACVAGRDVDAGSLFLVQMGTGGSEMGSCKRTFDVDGGGLSEA</sequence>
<accession>A0AA39NZR7</accession>
<feature type="region of interest" description="Disordered" evidence="1">
    <location>
        <begin position="70"/>
        <end position="94"/>
    </location>
</feature>
<evidence type="ECO:0000313" key="2">
    <source>
        <dbReference type="EMBL" id="KAK0474368.1"/>
    </source>
</evidence>
<dbReference type="EMBL" id="JAUEPR010000027">
    <property type="protein sequence ID" value="KAK0474368.1"/>
    <property type="molecule type" value="Genomic_DNA"/>
</dbReference>
<comment type="caution">
    <text evidence="2">The sequence shown here is derived from an EMBL/GenBank/DDBJ whole genome shotgun (WGS) entry which is preliminary data.</text>
</comment>
<protein>
    <submittedName>
        <fullName evidence="2">Uncharacterized protein</fullName>
    </submittedName>
</protein>
<proteinExistence type="predicted"/>
<dbReference type="AlphaFoldDB" id="A0AA39NZR7"/>
<evidence type="ECO:0000313" key="3">
    <source>
        <dbReference type="Proteomes" id="UP001175227"/>
    </source>
</evidence>
<reference evidence="2" key="1">
    <citation type="submission" date="2023-06" db="EMBL/GenBank/DDBJ databases">
        <authorList>
            <consortium name="Lawrence Berkeley National Laboratory"/>
            <person name="Ahrendt S."/>
            <person name="Sahu N."/>
            <person name="Indic B."/>
            <person name="Wong-Bajracharya J."/>
            <person name="Merenyi Z."/>
            <person name="Ke H.-M."/>
            <person name="Monk M."/>
            <person name="Kocsube S."/>
            <person name="Drula E."/>
            <person name="Lipzen A."/>
            <person name="Balint B."/>
            <person name="Henrissat B."/>
            <person name="Andreopoulos B."/>
            <person name="Martin F.M."/>
            <person name="Harder C.B."/>
            <person name="Rigling D."/>
            <person name="Ford K.L."/>
            <person name="Foster G.D."/>
            <person name="Pangilinan J."/>
            <person name="Papanicolaou A."/>
            <person name="Barry K."/>
            <person name="LaButti K."/>
            <person name="Viragh M."/>
            <person name="Koriabine M."/>
            <person name="Yan M."/>
            <person name="Riley R."/>
            <person name="Champramary S."/>
            <person name="Plett K.L."/>
            <person name="Tsai I.J."/>
            <person name="Slot J."/>
            <person name="Sipos G."/>
            <person name="Plett J."/>
            <person name="Nagy L.G."/>
            <person name="Grigoriev I.V."/>
        </authorList>
    </citation>
    <scope>NUCLEOTIDE SEQUENCE</scope>
    <source>
        <strain evidence="2">ICMP 16352</strain>
    </source>
</reference>
<dbReference type="Proteomes" id="UP001175227">
    <property type="component" value="Unassembled WGS sequence"/>
</dbReference>
<name>A0AA39NZR7_9AGAR</name>
<evidence type="ECO:0000256" key="1">
    <source>
        <dbReference type="SAM" id="MobiDB-lite"/>
    </source>
</evidence>
<feature type="compositionally biased region" description="Basic and acidic residues" evidence="1">
    <location>
        <begin position="72"/>
        <end position="81"/>
    </location>
</feature>